<reference evidence="2" key="1">
    <citation type="submission" date="2021-06" db="EMBL/GenBank/DDBJ databases">
        <authorList>
            <person name="Kallberg Y."/>
            <person name="Tangrot J."/>
            <person name="Rosling A."/>
        </authorList>
    </citation>
    <scope>NUCLEOTIDE SEQUENCE</scope>
    <source>
        <strain evidence="2">MA453B</strain>
    </source>
</reference>
<proteinExistence type="predicted"/>
<keyword evidence="3" id="KW-1185">Reference proteome</keyword>
<evidence type="ECO:0000313" key="2">
    <source>
        <dbReference type="EMBL" id="CAG8796717.1"/>
    </source>
</evidence>
<feature type="non-terminal residue" evidence="2">
    <location>
        <position position="1"/>
    </location>
</feature>
<dbReference type="Pfam" id="PF18107">
    <property type="entry name" value="HTH_ABP1_N"/>
    <property type="match status" value="1"/>
</dbReference>
<feature type="domain" description="ARS-binding protein 1 N-terminal" evidence="1">
    <location>
        <begin position="5"/>
        <end position="51"/>
    </location>
</feature>
<dbReference type="OrthoDB" id="2433378at2759"/>
<dbReference type="AlphaFoldDB" id="A0A9N9JXQ2"/>
<evidence type="ECO:0000259" key="1">
    <source>
        <dbReference type="Pfam" id="PF18107"/>
    </source>
</evidence>
<accession>A0A9N9JXQ2</accession>
<comment type="caution">
    <text evidence="2">The sequence shown here is derived from an EMBL/GenBank/DDBJ whole genome shotgun (WGS) entry which is preliminary data.</text>
</comment>
<dbReference type="Gene3D" id="1.10.10.60">
    <property type="entry name" value="Homeodomain-like"/>
    <property type="match status" value="1"/>
</dbReference>
<gene>
    <name evidence="2" type="ORF">DERYTH_LOCUS22542</name>
</gene>
<dbReference type="InterPro" id="IPR041188">
    <property type="entry name" value="HTH_ABP1_N"/>
</dbReference>
<dbReference type="Proteomes" id="UP000789405">
    <property type="component" value="Unassembled WGS sequence"/>
</dbReference>
<dbReference type="EMBL" id="CAJVPY010031547">
    <property type="protein sequence ID" value="CAG8796717.1"/>
    <property type="molecule type" value="Genomic_DNA"/>
</dbReference>
<protein>
    <submittedName>
        <fullName evidence="2">748_t:CDS:1</fullName>
    </submittedName>
</protein>
<evidence type="ECO:0000313" key="3">
    <source>
        <dbReference type="Proteomes" id="UP000789405"/>
    </source>
</evidence>
<organism evidence="2 3">
    <name type="scientific">Dentiscutata erythropus</name>
    <dbReference type="NCBI Taxonomy" id="1348616"/>
    <lineage>
        <taxon>Eukaryota</taxon>
        <taxon>Fungi</taxon>
        <taxon>Fungi incertae sedis</taxon>
        <taxon>Mucoromycota</taxon>
        <taxon>Glomeromycotina</taxon>
        <taxon>Glomeromycetes</taxon>
        <taxon>Diversisporales</taxon>
        <taxon>Gigasporaceae</taxon>
        <taxon>Dentiscutata</taxon>
    </lineage>
</organism>
<name>A0A9N9JXQ2_9GLOM</name>
<sequence>MSSKKVMLTDTQKTALYIYACNNKMTRAKYIDWIEEQWSVRIDKSTVSRILKTTVTVPEVELALK</sequence>